<evidence type="ECO:0000256" key="8">
    <source>
        <dbReference type="ARBA" id="ARBA00023163"/>
    </source>
</evidence>
<dbReference type="PROSITE" id="PS50110">
    <property type="entry name" value="RESPONSE_REGULATORY"/>
    <property type="match status" value="1"/>
</dbReference>
<feature type="domain" description="Response regulatory" evidence="11">
    <location>
        <begin position="3"/>
        <end position="119"/>
    </location>
</feature>
<evidence type="ECO:0000256" key="9">
    <source>
        <dbReference type="PROSITE-ProRule" id="PRU00169"/>
    </source>
</evidence>
<evidence type="ECO:0000256" key="10">
    <source>
        <dbReference type="PROSITE-ProRule" id="PRU01091"/>
    </source>
</evidence>
<dbReference type="Pfam" id="PF00486">
    <property type="entry name" value="Trans_reg_C"/>
    <property type="match status" value="1"/>
</dbReference>
<evidence type="ECO:0000259" key="11">
    <source>
        <dbReference type="PROSITE" id="PS50110"/>
    </source>
</evidence>
<evidence type="ECO:0000256" key="6">
    <source>
        <dbReference type="ARBA" id="ARBA00023125"/>
    </source>
</evidence>
<evidence type="ECO:0000256" key="3">
    <source>
        <dbReference type="ARBA" id="ARBA00022553"/>
    </source>
</evidence>
<keyword evidence="14" id="KW-1185">Reference proteome</keyword>
<keyword evidence="4" id="KW-0902">Two-component regulatory system</keyword>
<dbReference type="Pfam" id="PF00072">
    <property type="entry name" value="Response_reg"/>
    <property type="match status" value="1"/>
</dbReference>
<dbReference type="Proteomes" id="UP000680279">
    <property type="component" value="Unassembled WGS sequence"/>
</dbReference>
<keyword evidence="2" id="KW-0963">Cytoplasm</keyword>
<dbReference type="GO" id="GO:0003677">
    <property type="term" value="F:DNA binding"/>
    <property type="evidence" value="ECO:0007669"/>
    <property type="project" value="UniProtKB-KW"/>
</dbReference>
<feature type="DNA-binding region" description="OmpR/PhoB-type" evidence="10">
    <location>
        <begin position="128"/>
        <end position="225"/>
    </location>
</feature>
<evidence type="ECO:0000256" key="7">
    <source>
        <dbReference type="ARBA" id="ARBA00023159"/>
    </source>
</evidence>
<evidence type="ECO:0000256" key="1">
    <source>
        <dbReference type="ARBA" id="ARBA00004496"/>
    </source>
</evidence>
<reference evidence="13 14" key="1">
    <citation type="submission" date="2021-03" db="EMBL/GenBank/DDBJ databases">
        <title>Antimicrobial resistance genes in bacteria isolated from Japanese honey, and their potential for conferring macrolide and lincosamide resistance in the American foulbrood pathogen Paenibacillus larvae.</title>
        <authorList>
            <person name="Okamoto M."/>
            <person name="Kumagai M."/>
            <person name="Kanamori H."/>
            <person name="Takamatsu D."/>
        </authorList>
    </citation>
    <scope>NUCLEOTIDE SEQUENCE [LARGE SCALE GENOMIC DNA]</scope>
    <source>
        <strain evidence="13 14">J1TS3</strain>
    </source>
</reference>
<evidence type="ECO:0000313" key="13">
    <source>
        <dbReference type="EMBL" id="GIN20842.1"/>
    </source>
</evidence>
<keyword evidence="3 9" id="KW-0597">Phosphoprotein</keyword>
<feature type="modified residue" description="4-aspartylphosphate" evidence="9">
    <location>
        <position position="55"/>
    </location>
</feature>
<evidence type="ECO:0000256" key="5">
    <source>
        <dbReference type="ARBA" id="ARBA00023015"/>
    </source>
</evidence>
<keyword evidence="7" id="KW-0010">Activator</keyword>
<comment type="caution">
    <text evidence="13">The sequence shown here is derived from an EMBL/GenBank/DDBJ whole genome shotgun (WGS) entry which is preliminary data.</text>
</comment>
<accession>A0ABQ4K537</accession>
<dbReference type="InterPro" id="IPR036388">
    <property type="entry name" value="WH-like_DNA-bd_sf"/>
</dbReference>
<dbReference type="PANTHER" id="PTHR48111">
    <property type="entry name" value="REGULATOR OF RPOS"/>
    <property type="match status" value="1"/>
</dbReference>
<dbReference type="CDD" id="cd00383">
    <property type="entry name" value="trans_reg_C"/>
    <property type="match status" value="1"/>
</dbReference>
<dbReference type="Gene3D" id="3.40.50.2300">
    <property type="match status" value="1"/>
</dbReference>
<dbReference type="InterPro" id="IPR039420">
    <property type="entry name" value="WalR-like"/>
</dbReference>
<gene>
    <name evidence="13" type="primary">resD_1</name>
    <name evidence="13" type="ORF">J1TS3_19760</name>
</gene>
<evidence type="ECO:0000313" key="14">
    <source>
        <dbReference type="Proteomes" id="UP000680279"/>
    </source>
</evidence>
<dbReference type="SMART" id="SM00862">
    <property type="entry name" value="Trans_reg_C"/>
    <property type="match status" value="1"/>
</dbReference>
<dbReference type="InterPro" id="IPR001867">
    <property type="entry name" value="OmpR/PhoB-type_DNA-bd"/>
</dbReference>
<dbReference type="SUPFAM" id="SSF52172">
    <property type="entry name" value="CheY-like"/>
    <property type="match status" value="1"/>
</dbReference>
<protein>
    <submittedName>
        <fullName evidence="13">DNA-binding response regulator</fullName>
    </submittedName>
</protein>
<evidence type="ECO:0000256" key="2">
    <source>
        <dbReference type="ARBA" id="ARBA00022490"/>
    </source>
</evidence>
<dbReference type="SMART" id="SM00448">
    <property type="entry name" value="REC"/>
    <property type="match status" value="1"/>
</dbReference>
<dbReference type="RefSeq" id="WP_018706148.1">
    <property type="nucleotide sequence ID" value="NZ_BOQT01000006.1"/>
</dbReference>
<name>A0ABQ4K537_9BACI</name>
<keyword evidence="6 10" id="KW-0238">DNA-binding</keyword>
<organism evidence="13 14">
    <name type="scientific">Siminovitchia fordii</name>
    <dbReference type="NCBI Taxonomy" id="254759"/>
    <lineage>
        <taxon>Bacteria</taxon>
        <taxon>Bacillati</taxon>
        <taxon>Bacillota</taxon>
        <taxon>Bacilli</taxon>
        <taxon>Bacillales</taxon>
        <taxon>Bacillaceae</taxon>
        <taxon>Siminovitchia</taxon>
    </lineage>
</organism>
<comment type="subcellular location">
    <subcellularLocation>
        <location evidence="1">Cytoplasm</location>
    </subcellularLocation>
</comment>
<keyword evidence="5" id="KW-0805">Transcription regulation</keyword>
<dbReference type="InterPro" id="IPR011006">
    <property type="entry name" value="CheY-like_superfamily"/>
</dbReference>
<keyword evidence="8" id="KW-0804">Transcription</keyword>
<dbReference type="PANTHER" id="PTHR48111:SF44">
    <property type="entry name" value="TRANSCRIPTIONAL REGULATORY PROTEIN RESD"/>
    <property type="match status" value="1"/>
</dbReference>
<evidence type="ECO:0000259" key="12">
    <source>
        <dbReference type="PROSITE" id="PS51755"/>
    </source>
</evidence>
<feature type="domain" description="OmpR/PhoB-type" evidence="12">
    <location>
        <begin position="128"/>
        <end position="225"/>
    </location>
</feature>
<sequence>MVHVLIVDDEEEMRDLISMYLQNSGYRTSEAEGYKQLQDEFLKDEKDEPDLILLDIMLSGMDGFEICGKIREKSNVPIIFLSAKGEEWDKVKGLRLGADDYIVKPFSPGELVARIDAVLRRSVSNKNEAVMEHGDFLMDEEQRKLTVGGDEVLLTYKEFELLKVMMKHPGKVFSRESLLEKVWDMAYQGGLRTVDTHIKTLRMKIGEEAGRYIQTVWGCGYKFEVPK</sequence>
<dbReference type="PROSITE" id="PS51755">
    <property type="entry name" value="OMPR_PHOB"/>
    <property type="match status" value="1"/>
</dbReference>
<dbReference type="EMBL" id="BOQT01000006">
    <property type="protein sequence ID" value="GIN20842.1"/>
    <property type="molecule type" value="Genomic_DNA"/>
</dbReference>
<evidence type="ECO:0000256" key="4">
    <source>
        <dbReference type="ARBA" id="ARBA00023012"/>
    </source>
</evidence>
<proteinExistence type="predicted"/>
<dbReference type="Gene3D" id="1.10.10.10">
    <property type="entry name" value="Winged helix-like DNA-binding domain superfamily/Winged helix DNA-binding domain"/>
    <property type="match status" value="1"/>
</dbReference>
<dbReference type="InterPro" id="IPR001789">
    <property type="entry name" value="Sig_transdc_resp-reg_receiver"/>
</dbReference>
<dbReference type="Gene3D" id="6.10.250.690">
    <property type="match status" value="1"/>
</dbReference>